<sequence>MINRDIITGFSKGDEKRNAIAAAKGTPALSIPRRSGMVEQEQKGVIAPNPAPRILPTTLFLPPRAFFIVSSGTYS</sequence>
<reference evidence="1" key="1">
    <citation type="submission" date="2019-08" db="EMBL/GenBank/DDBJ databases">
        <authorList>
            <person name="Kucharzyk K."/>
            <person name="Murdoch R.W."/>
            <person name="Higgins S."/>
            <person name="Loffler F."/>
        </authorList>
    </citation>
    <scope>NUCLEOTIDE SEQUENCE</scope>
</reference>
<organism evidence="1">
    <name type="scientific">bioreactor metagenome</name>
    <dbReference type="NCBI Taxonomy" id="1076179"/>
    <lineage>
        <taxon>unclassified sequences</taxon>
        <taxon>metagenomes</taxon>
        <taxon>ecological metagenomes</taxon>
    </lineage>
</organism>
<proteinExistence type="predicted"/>
<dbReference type="AlphaFoldDB" id="A0A645AM04"/>
<dbReference type="EMBL" id="VSSQ01013603">
    <property type="protein sequence ID" value="MPM51863.1"/>
    <property type="molecule type" value="Genomic_DNA"/>
</dbReference>
<accession>A0A645AM04</accession>
<comment type="caution">
    <text evidence="1">The sequence shown here is derived from an EMBL/GenBank/DDBJ whole genome shotgun (WGS) entry which is preliminary data.</text>
</comment>
<name>A0A645AM04_9ZZZZ</name>
<evidence type="ECO:0000313" key="1">
    <source>
        <dbReference type="EMBL" id="MPM51863.1"/>
    </source>
</evidence>
<gene>
    <name evidence="1" type="ORF">SDC9_98614</name>
</gene>
<protein>
    <submittedName>
        <fullName evidence="1">Uncharacterized protein</fullName>
    </submittedName>
</protein>